<dbReference type="InterPro" id="IPR018247">
    <property type="entry name" value="EF_Hand_1_Ca_BS"/>
</dbReference>
<dbReference type="AlphaFoldDB" id="A0AAV9IYC9"/>
<dbReference type="Pfam" id="PF13202">
    <property type="entry name" value="EF-hand_5"/>
    <property type="match status" value="2"/>
</dbReference>
<feature type="domain" description="EF-hand" evidence="2">
    <location>
        <begin position="89"/>
        <end position="124"/>
    </location>
</feature>
<dbReference type="Proteomes" id="UP001301350">
    <property type="component" value="Unassembled WGS sequence"/>
</dbReference>
<dbReference type="GO" id="GO:0005509">
    <property type="term" value="F:calcium ion binding"/>
    <property type="evidence" value="ECO:0007669"/>
    <property type="project" value="InterPro"/>
</dbReference>
<keyword evidence="4" id="KW-1185">Reference proteome</keyword>
<evidence type="ECO:0000313" key="3">
    <source>
        <dbReference type="EMBL" id="KAK4536808.1"/>
    </source>
</evidence>
<evidence type="ECO:0000259" key="2">
    <source>
        <dbReference type="PROSITE" id="PS50222"/>
    </source>
</evidence>
<sequence>MGANSSTLLDDDVSEIVASSSFTRAEIERLYARFQKLDRNGSGTVDAAEFLMIPELAMNPLVPRIVEIFDGVNFAQFVQLLSAFGPKAPRDAKLAFVFRFYDVDGDGVISERDVMHVFRLLVGENLDEEALERIVRQTIRDMRAACGTDGARAVEGRAAEAEGAAAPNRELLQLTREEFARALDSVDVDALLQVSI</sequence>
<name>A0AAV9IYC9_CYACA</name>
<dbReference type="InterPro" id="IPR011992">
    <property type="entry name" value="EF-hand-dom_pair"/>
</dbReference>
<protein>
    <recommendedName>
        <fullName evidence="2">EF-hand domain-containing protein</fullName>
    </recommendedName>
</protein>
<dbReference type="SUPFAM" id="SSF47473">
    <property type="entry name" value="EF-hand"/>
    <property type="match status" value="1"/>
</dbReference>
<dbReference type="PROSITE" id="PS50222">
    <property type="entry name" value="EF_HAND_2"/>
    <property type="match status" value="2"/>
</dbReference>
<feature type="domain" description="EF-hand" evidence="2">
    <location>
        <begin position="25"/>
        <end position="60"/>
    </location>
</feature>
<dbReference type="SMART" id="SM00054">
    <property type="entry name" value="EFh"/>
    <property type="match status" value="2"/>
</dbReference>
<comment type="caution">
    <text evidence="3">The sequence shown here is derived from an EMBL/GenBank/DDBJ whole genome shotgun (WGS) entry which is preliminary data.</text>
</comment>
<reference evidence="3 4" key="1">
    <citation type="submission" date="2022-07" db="EMBL/GenBank/DDBJ databases">
        <title>Genome-wide signatures of adaptation to extreme environments.</title>
        <authorList>
            <person name="Cho C.H."/>
            <person name="Yoon H.S."/>
        </authorList>
    </citation>
    <scope>NUCLEOTIDE SEQUENCE [LARGE SCALE GENOMIC DNA]</scope>
    <source>
        <strain evidence="3 4">DBV 063 E5</strain>
    </source>
</reference>
<accession>A0AAV9IYC9</accession>
<dbReference type="EMBL" id="JANCYW010000009">
    <property type="protein sequence ID" value="KAK4536808.1"/>
    <property type="molecule type" value="Genomic_DNA"/>
</dbReference>
<keyword evidence="1" id="KW-0106">Calcium</keyword>
<organism evidence="3 4">
    <name type="scientific">Cyanidium caldarium</name>
    <name type="common">Red alga</name>
    <dbReference type="NCBI Taxonomy" id="2771"/>
    <lineage>
        <taxon>Eukaryota</taxon>
        <taxon>Rhodophyta</taxon>
        <taxon>Bangiophyceae</taxon>
        <taxon>Cyanidiales</taxon>
        <taxon>Cyanidiaceae</taxon>
        <taxon>Cyanidium</taxon>
    </lineage>
</organism>
<dbReference type="PANTHER" id="PTHR46971">
    <property type="entry name" value="CALCINEURIN B SUBUNIT (PROTEIN PHOSPHATASE 2B REGULATORY SUBUNIT)-LIKE PROTEIN"/>
    <property type="match status" value="1"/>
</dbReference>
<gene>
    <name evidence="3" type="ORF">CDCA_CDCA09G2833</name>
</gene>
<proteinExistence type="predicted"/>
<evidence type="ECO:0000256" key="1">
    <source>
        <dbReference type="ARBA" id="ARBA00022837"/>
    </source>
</evidence>
<dbReference type="Gene3D" id="1.10.238.10">
    <property type="entry name" value="EF-hand"/>
    <property type="match status" value="1"/>
</dbReference>
<evidence type="ECO:0000313" key="4">
    <source>
        <dbReference type="Proteomes" id="UP001301350"/>
    </source>
</evidence>
<dbReference type="PROSITE" id="PS00018">
    <property type="entry name" value="EF_HAND_1"/>
    <property type="match status" value="2"/>
</dbReference>
<dbReference type="InterPro" id="IPR002048">
    <property type="entry name" value="EF_hand_dom"/>
</dbReference>
<dbReference type="PANTHER" id="PTHR46971:SF1">
    <property type="entry name" value="CALCINEURIN B SUBUNIT (PROTEIN PHOSPHATASE 2B REGULATORY SUBUNIT)-LIKE PROTEIN"/>
    <property type="match status" value="1"/>
</dbReference>